<comment type="caution">
    <text evidence="1">The sequence shown here is derived from an EMBL/GenBank/DDBJ whole genome shotgun (WGS) entry which is preliminary data.</text>
</comment>
<protein>
    <submittedName>
        <fullName evidence="1">Uncharacterized protein</fullName>
    </submittedName>
</protein>
<evidence type="ECO:0000313" key="1">
    <source>
        <dbReference type="EMBL" id="KAH9557950.1"/>
    </source>
</evidence>
<accession>A0ACB8HNZ5</accession>
<proteinExistence type="predicted"/>
<name>A0ACB8HNZ5_9BRYO</name>
<organism evidence="1 2">
    <name type="scientific">Sphagnum magellanicum</name>
    <dbReference type="NCBI Taxonomy" id="128215"/>
    <lineage>
        <taxon>Eukaryota</taxon>
        <taxon>Viridiplantae</taxon>
        <taxon>Streptophyta</taxon>
        <taxon>Embryophyta</taxon>
        <taxon>Bryophyta</taxon>
        <taxon>Sphagnophytina</taxon>
        <taxon>Sphagnopsida</taxon>
        <taxon>Sphagnales</taxon>
        <taxon>Sphagnaceae</taxon>
        <taxon>Sphagnum</taxon>
    </lineage>
</organism>
<keyword evidence="2" id="KW-1185">Reference proteome</keyword>
<dbReference type="Proteomes" id="UP000828922">
    <property type="component" value="Linkage Group LG07"/>
</dbReference>
<sequence>MSFCVPEWGTRSGGMLNAVTPANDFPQLAPKGRGDSIRHQKAHLPDLASVPDQDSLELAWMENGDAENGHFDMQCPTSEGCNSELQVNYSTNWGIGHGMEDTGLPSKLPGMLVNEPSLATAGDQALPIINIQDDEMISWLQDPPEDSLDQNYGVDLFGELPVTNIQVFADAFSGQGMIGRTARMQPSGISGNTGNSALATRDVNADMAMTLGACRAAGLIRQGAGVEAFSQVRTLQPLGTRQPPVITSSSSPSLNQGITETENPLRNSSPMSGSLLVPMLPPKSKPVAAATFNNLPSNNPLVEKSGAMNFPVFARPAALMKANLQSLNMTSILPSNLMRFKSQQGRLVNLEASMSTSSSITELTTRGQTCASQPRRDGSLQTQNELEMQFGAATGSHQSPNVGVDSLSPMASSVSRKEVQVVAASAGKATYCGTEPKDQDTSHHSSGTTGSAGPTSSDVGVSQTTSIPEVQEPTITSGSGGATVQAYSDPGALQGTSVPEVQEPTITSALGGSGNTGLKRVVKEISSAANKKSKKLHVVEEVECTRAEHDSLDVKKPTRGSTAKRNRAAEVHNLSERRRRDRINEKMKSLQELIPNSNKTDKASMLDEAIEYIKMLKLQLQMMSMRSGVNLPPMVLPSGIQCMQMPQMPQMPMNMGVGMGMGMGFGMGMMDMGATGSGQGVMPAMSFMGPVPPNRGVPSMMAAETRDACLVNANMMDPRKAYLTHQHQAMQIQQPMTNEMYNAYILQQHQQQQQQQYQQYQLQQEHHQSFTMAAGPSPL</sequence>
<gene>
    <name evidence="1" type="ORF">CY35_07G112100</name>
</gene>
<dbReference type="EMBL" id="CM038913">
    <property type="protein sequence ID" value="KAH9557950.1"/>
    <property type="molecule type" value="Genomic_DNA"/>
</dbReference>
<evidence type="ECO:0000313" key="2">
    <source>
        <dbReference type="Proteomes" id="UP000828922"/>
    </source>
</evidence>
<reference evidence="2" key="1">
    <citation type="journal article" date="2022" name="New Phytol.">
        <title>Phylogenomic structure and speciation in an emerging model: the Sphagnum magellanicum complex (Bryophyta).</title>
        <authorList>
            <person name="Shaw A.J."/>
            <person name="Piatkowski B."/>
            <person name="Duffy A.M."/>
            <person name="Aguero B."/>
            <person name="Imwattana K."/>
            <person name="Nieto-Lugilde M."/>
            <person name="Healey A."/>
            <person name="Weston D.J."/>
            <person name="Patel M.N."/>
            <person name="Schmutz J."/>
            <person name="Grimwood J."/>
            <person name="Yavitt J.B."/>
            <person name="Hassel K."/>
            <person name="Stenoien H.K."/>
            <person name="Flatberg K.I."/>
            <person name="Bickford C.P."/>
            <person name="Hicks K.A."/>
        </authorList>
    </citation>
    <scope>NUCLEOTIDE SEQUENCE [LARGE SCALE GENOMIC DNA]</scope>
</reference>